<dbReference type="Gene3D" id="3.40.50.150">
    <property type="entry name" value="Vaccinia Virus protein VP39"/>
    <property type="match status" value="1"/>
</dbReference>
<reference evidence="2 3" key="1">
    <citation type="submission" date="2021-03" db="EMBL/GenBank/DDBJ databases">
        <title>Actinomadura violae sp. nov., isolated from lichen in Thailand.</title>
        <authorList>
            <person name="Kanchanasin P."/>
            <person name="Saeng-In P."/>
            <person name="Phongsopitanun W."/>
            <person name="Yuki M."/>
            <person name="Kudo T."/>
            <person name="Ohkuma M."/>
            <person name="Tanasupawat S."/>
        </authorList>
    </citation>
    <scope>NUCLEOTIDE SEQUENCE [LARGE SCALE GENOMIC DNA]</scope>
    <source>
        <strain evidence="2 3">LCR2-06</strain>
    </source>
</reference>
<organism evidence="2 3">
    <name type="scientific">Actinomadura violacea</name>
    <dbReference type="NCBI Taxonomy" id="2819934"/>
    <lineage>
        <taxon>Bacteria</taxon>
        <taxon>Bacillati</taxon>
        <taxon>Actinomycetota</taxon>
        <taxon>Actinomycetes</taxon>
        <taxon>Streptosporangiales</taxon>
        <taxon>Thermomonosporaceae</taxon>
        <taxon>Actinomadura</taxon>
    </lineage>
</organism>
<evidence type="ECO:0000313" key="2">
    <source>
        <dbReference type="EMBL" id="MBO2463448.1"/>
    </source>
</evidence>
<dbReference type="PANTHER" id="PTHR42912">
    <property type="entry name" value="METHYLTRANSFERASE"/>
    <property type="match status" value="1"/>
</dbReference>
<dbReference type="InterPro" id="IPR041698">
    <property type="entry name" value="Methyltransf_25"/>
</dbReference>
<keyword evidence="2" id="KW-0489">Methyltransferase</keyword>
<keyword evidence="2" id="KW-0808">Transferase</keyword>
<proteinExistence type="predicted"/>
<dbReference type="CDD" id="cd02440">
    <property type="entry name" value="AdoMet_MTases"/>
    <property type="match status" value="1"/>
</dbReference>
<sequence length="209" mass="21606">MSDSARMAEAFGELAGTYDHDHHDAIARALLELAPPAPGDAVADVACGAGAVALQVAARLRAAPTVLAVDLSPDMIAVGKARAERQGRADAIDWRAAPAVPLPVPDASLDLILCASSLHFLGMRALADWRRALRPGGRIGFTLPVASRFRPSGVFADLVAQDLYLPEDPEQACSLATSAGFTDPSAQTIALGPRAVTATTAKNPPPDAV</sequence>
<name>A0ABS3S4D7_9ACTN</name>
<gene>
    <name evidence="2" type="ORF">J4709_38355</name>
</gene>
<dbReference type="GO" id="GO:0008168">
    <property type="term" value="F:methyltransferase activity"/>
    <property type="evidence" value="ECO:0007669"/>
    <property type="project" value="UniProtKB-KW"/>
</dbReference>
<dbReference type="EMBL" id="JAGEPF010000027">
    <property type="protein sequence ID" value="MBO2463448.1"/>
    <property type="molecule type" value="Genomic_DNA"/>
</dbReference>
<feature type="domain" description="Methyltransferase" evidence="1">
    <location>
        <begin position="42"/>
        <end position="137"/>
    </location>
</feature>
<dbReference type="Pfam" id="PF13649">
    <property type="entry name" value="Methyltransf_25"/>
    <property type="match status" value="1"/>
</dbReference>
<dbReference type="GO" id="GO:0032259">
    <property type="term" value="P:methylation"/>
    <property type="evidence" value="ECO:0007669"/>
    <property type="project" value="UniProtKB-KW"/>
</dbReference>
<evidence type="ECO:0000259" key="1">
    <source>
        <dbReference type="Pfam" id="PF13649"/>
    </source>
</evidence>
<dbReference type="RefSeq" id="WP_208248691.1">
    <property type="nucleotide sequence ID" value="NZ_JAGEPF010000027.1"/>
</dbReference>
<evidence type="ECO:0000313" key="3">
    <source>
        <dbReference type="Proteomes" id="UP000680206"/>
    </source>
</evidence>
<dbReference type="InterPro" id="IPR029063">
    <property type="entry name" value="SAM-dependent_MTases_sf"/>
</dbReference>
<comment type="caution">
    <text evidence="2">The sequence shown here is derived from an EMBL/GenBank/DDBJ whole genome shotgun (WGS) entry which is preliminary data.</text>
</comment>
<dbReference type="Proteomes" id="UP000680206">
    <property type="component" value="Unassembled WGS sequence"/>
</dbReference>
<protein>
    <submittedName>
        <fullName evidence="2">Methyltransferase domain-containing protein</fullName>
    </submittedName>
</protein>
<dbReference type="PANTHER" id="PTHR42912:SF93">
    <property type="entry name" value="N6-ADENOSINE-METHYLTRANSFERASE TMT1A"/>
    <property type="match status" value="1"/>
</dbReference>
<dbReference type="InterPro" id="IPR050508">
    <property type="entry name" value="Methyltransf_Superfamily"/>
</dbReference>
<accession>A0ABS3S4D7</accession>
<dbReference type="SUPFAM" id="SSF53335">
    <property type="entry name" value="S-adenosyl-L-methionine-dependent methyltransferases"/>
    <property type="match status" value="1"/>
</dbReference>
<keyword evidence="3" id="KW-1185">Reference proteome</keyword>